<evidence type="ECO:0000256" key="1">
    <source>
        <dbReference type="ARBA" id="ARBA00022801"/>
    </source>
</evidence>
<dbReference type="InterPro" id="IPR000868">
    <property type="entry name" value="Isochorismatase-like_dom"/>
</dbReference>
<dbReference type="AlphaFoldDB" id="A0A376DHL6"/>
<dbReference type="InterPro" id="IPR050272">
    <property type="entry name" value="Isochorismatase-like_hydrls"/>
</dbReference>
<dbReference type="InterPro" id="IPR036380">
    <property type="entry name" value="Isochorismatase-like_sf"/>
</dbReference>
<dbReference type="GO" id="GO:0016787">
    <property type="term" value="F:hydrolase activity"/>
    <property type="evidence" value="ECO:0007669"/>
    <property type="project" value="UniProtKB-KW"/>
</dbReference>
<sequence>MKQNPALQSQPEQPMARRAAIGKGVRLAVAGVGLAAVGPTLVQAASGETGKADPYAEPKEYGLPRRGVNLQKSQVALVVVDPQVDFLSPNGVGWAVLKESVTQNNTVAHLEALLRQAKRQGMLVAVSPHYYYPYDHQWQFGGPGEHFMHNSHMFDRQGPLTLEGFSDSGADFMPQFKPYILDGETIIASPHKIFGPESNDLVLQLRKRGISQILLAGMAANLCIESHLRELVEQGFEVVVVKDATAGPRAPEGDGYQAALINYRFIANDLWTTAETLKRMAALG</sequence>
<evidence type="ECO:0000313" key="4">
    <source>
        <dbReference type="Proteomes" id="UP000255248"/>
    </source>
</evidence>
<dbReference type="EMBL" id="UFXZ01000001">
    <property type="protein sequence ID" value="STC89669.1"/>
    <property type="molecule type" value="Genomic_DNA"/>
</dbReference>
<accession>A0A376DHL6</accession>
<dbReference type="Gene3D" id="3.40.50.850">
    <property type="entry name" value="Isochorismatase-like"/>
    <property type="match status" value="1"/>
</dbReference>
<dbReference type="SUPFAM" id="SSF52499">
    <property type="entry name" value="Isochorismatase-like hydrolases"/>
    <property type="match status" value="1"/>
</dbReference>
<protein>
    <submittedName>
        <fullName evidence="3">Peroxyureidoacrylate/ureidoacrylate amidohydrolase RutB</fullName>
        <ecNumber evidence="3">3.5.1.-</ecNumber>
    </submittedName>
</protein>
<name>A0A376DHL6_9GAMM</name>
<proteinExistence type="predicted"/>
<evidence type="ECO:0000259" key="2">
    <source>
        <dbReference type="Pfam" id="PF00857"/>
    </source>
</evidence>
<keyword evidence="1 3" id="KW-0378">Hydrolase</keyword>
<reference evidence="3 4" key="1">
    <citation type="submission" date="2018-06" db="EMBL/GenBank/DDBJ databases">
        <authorList>
            <consortium name="Pathogen Informatics"/>
            <person name="Doyle S."/>
        </authorList>
    </citation>
    <scope>NUCLEOTIDE SEQUENCE [LARGE SCALE GENOMIC DNA]</scope>
    <source>
        <strain evidence="3 4">NCTC12121</strain>
    </source>
</reference>
<organism evidence="3 4">
    <name type="scientific">Edwardsiella hoshinae</name>
    <dbReference type="NCBI Taxonomy" id="93378"/>
    <lineage>
        <taxon>Bacteria</taxon>
        <taxon>Pseudomonadati</taxon>
        <taxon>Pseudomonadota</taxon>
        <taxon>Gammaproteobacteria</taxon>
        <taxon>Enterobacterales</taxon>
        <taxon>Hafniaceae</taxon>
        <taxon>Edwardsiella</taxon>
    </lineage>
</organism>
<feature type="domain" description="Isochorismatase-like" evidence="2">
    <location>
        <begin position="76"/>
        <end position="266"/>
    </location>
</feature>
<dbReference type="Pfam" id="PF00857">
    <property type="entry name" value="Isochorismatase"/>
    <property type="match status" value="1"/>
</dbReference>
<dbReference type="EC" id="3.5.1.-" evidence="3"/>
<dbReference type="CDD" id="cd00431">
    <property type="entry name" value="cysteine_hydrolases"/>
    <property type="match status" value="1"/>
</dbReference>
<dbReference type="PANTHER" id="PTHR43540">
    <property type="entry name" value="PEROXYUREIDOACRYLATE/UREIDOACRYLATE AMIDOHYDROLASE-RELATED"/>
    <property type="match status" value="1"/>
</dbReference>
<dbReference type="Proteomes" id="UP000255248">
    <property type="component" value="Unassembled WGS sequence"/>
</dbReference>
<evidence type="ECO:0000313" key="3">
    <source>
        <dbReference type="EMBL" id="STC89669.1"/>
    </source>
</evidence>
<dbReference type="RefSeq" id="WP_024524339.1">
    <property type="nucleotide sequence ID" value="NZ_CP065626.1"/>
</dbReference>
<gene>
    <name evidence="3" type="primary">rutB_2</name>
    <name evidence="3" type="ORF">NCTC12121_02282</name>
</gene>
<dbReference type="STRING" id="93378.A9798_10525"/>
<dbReference type="OrthoDB" id="5294192at2"/>